<reference evidence="7" key="1">
    <citation type="journal article" date="2020" name="mSystems">
        <title>Genome- and Community-Level Interaction Insights into Carbon Utilization and Element Cycling Functions of Hydrothermarchaeota in Hydrothermal Sediment.</title>
        <authorList>
            <person name="Zhou Z."/>
            <person name="Liu Y."/>
            <person name="Xu W."/>
            <person name="Pan J."/>
            <person name="Luo Z.H."/>
            <person name="Li M."/>
        </authorList>
    </citation>
    <scope>NUCLEOTIDE SEQUENCE [LARGE SCALE GENOMIC DNA]</scope>
    <source>
        <strain evidence="7">SpSt-110</strain>
    </source>
</reference>
<organism evidence="7">
    <name type="scientific">Thermogladius calderae</name>
    <dbReference type="NCBI Taxonomy" id="1200300"/>
    <lineage>
        <taxon>Archaea</taxon>
        <taxon>Thermoproteota</taxon>
        <taxon>Thermoprotei</taxon>
        <taxon>Desulfurococcales</taxon>
        <taxon>Desulfurococcaceae</taxon>
        <taxon>Thermogladius</taxon>
    </lineage>
</organism>
<proteinExistence type="predicted"/>
<keyword evidence="3 6" id="KW-0812">Transmembrane</keyword>
<evidence type="ECO:0000256" key="3">
    <source>
        <dbReference type="ARBA" id="ARBA00022692"/>
    </source>
</evidence>
<accession>A0A7J3XYI8</accession>
<feature type="transmembrane region" description="Helical" evidence="6">
    <location>
        <begin position="9"/>
        <end position="27"/>
    </location>
</feature>
<feature type="transmembrane region" description="Helical" evidence="6">
    <location>
        <begin position="65"/>
        <end position="82"/>
    </location>
</feature>
<protein>
    <submittedName>
        <fullName evidence="7">Branched-chain amino acid ABC transporter permease</fullName>
    </submittedName>
</protein>
<keyword evidence="4 6" id="KW-1133">Transmembrane helix</keyword>
<feature type="transmembrane region" description="Helical" evidence="6">
    <location>
        <begin position="213"/>
        <end position="231"/>
    </location>
</feature>
<dbReference type="Pfam" id="PF02653">
    <property type="entry name" value="BPD_transp_2"/>
    <property type="match status" value="1"/>
</dbReference>
<comment type="subcellular location">
    <subcellularLocation>
        <location evidence="1">Cell membrane</location>
        <topology evidence="1">Multi-pass membrane protein</topology>
    </subcellularLocation>
</comment>
<evidence type="ECO:0000313" key="7">
    <source>
        <dbReference type="EMBL" id="HHP67623.1"/>
    </source>
</evidence>
<dbReference type="CDD" id="cd06581">
    <property type="entry name" value="TM_PBP1_LivM_like"/>
    <property type="match status" value="1"/>
</dbReference>
<comment type="caution">
    <text evidence="7">The sequence shown here is derived from an EMBL/GenBank/DDBJ whole genome shotgun (WGS) entry which is preliminary data.</text>
</comment>
<keyword evidence="5 6" id="KW-0472">Membrane</keyword>
<dbReference type="InterPro" id="IPR001851">
    <property type="entry name" value="ABC_transp_permease"/>
</dbReference>
<dbReference type="GO" id="GO:0005886">
    <property type="term" value="C:plasma membrane"/>
    <property type="evidence" value="ECO:0007669"/>
    <property type="project" value="UniProtKB-SubCell"/>
</dbReference>
<dbReference type="InterPro" id="IPR043428">
    <property type="entry name" value="LivM-like"/>
</dbReference>
<evidence type="ECO:0000256" key="5">
    <source>
        <dbReference type="ARBA" id="ARBA00023136"/>
    </source>
</evidence>
<feature type="transmembrane region" description="Helical" evidence="6">
    <location>
        <begin position="88"/>
        <end position="109"/>
    </location>
</feature>
<feature type="transmembrane region" description="Helical" evidence="6">
    <location>
        <begin position="243"/>
        <end position="269"/>
    </location>
</feature>
<keyword evidence="2" id="KW-1003">Cell membrane</keyword>
<feature type="transmembrane region" description="Helical" evidence="6">
    <location>
        <begin position="33"/>
        <end position="53"/>
    </location>
</feature>
<feature type="transmembrane region" description="Helical" evidence="6">
    <location>
        <begin position="281"/>
        <end position="302"/>
    </location>
</feature>
<feature type="transmembrane region" description="Helical" evidence="6">
    <location>
        <begin position="116"/>
        <end position="137"/>
    </location>
</feature>
<feature type="transmembrane region" description="Helical" evidence="6">
    <location>
        <begin position="157"/>
        <end position="179"/>
    </location>
</feature>
<dbReference type="EMBL" id="DRYK01000030">
    <property type="protein sequence ID" value="HHP67623.1"/>
    <property type="molecule type" value="Genomic_DNA"/>
</dbReference>
<sequence>MMEVFNREILLALAIFEVLVIGLGFVISGNSYLMLLAAQVLLFAVFVAAWNIIGGLTGQLDLASSAYMALGGITTSLLWMRLGVPPLLGVFAGGIVATGLAVLIGLPTFRFGVREVWYALMTASLVVILNNLFRYTMGPWDFYLPSKWGLIYLRPRTYFELFLIIDVVLVIVILVNVYISNSKIGYYLRSIREDELVSESIGVDTRSYKLRALAIYSFITGAAGFLQIVIYSSFSYRLFDTGLAISIAIMGIIGGLGSISGSIASAVIFRTLGEYLRSSLGGVFPGLDLLLYGIMLIIVGVLKPEGLAGLFNQVRRWLGK</sequence>
<evidence type="ECO:0000256" key="1">
    <source>
        <dbReference type="ARBA" id="ARBA00004651"/>
    </source>
</evidence>
<name>A0A7J3XYI8_9CREN</name>
<dbReference type="PANTHER" id="PTHR30482:SF10">
    <property type="entry name" value="HIGH-AFFINITY BRANCHED-CHAIN AMINO ACID TRANSPORT PROTEIN BRAE"/>
    <property type="match status" value="1"/>
</dbReference>
<evidence type="ECO:0000256" key="6">
    <source>
        <dbReference type="SAM" id="Phobius"/>
    </source>
</evidence>
<evidence type="ECO:0000256" key="2">
    <source>
        <dbReference type="ARBA" id="ARBA00022475"/>
    </source>
</evidence>
<evidence type="ECO:0000256" key="4">
    <source>
        <dbReference type="ARBA" id="ARBA00022989"/>
    </source>
</evidence>
<dbReference type="GO" id="GO:0015658">
    <property type="term" value="F:branched-chain amino acid transmembrane transporter activity"/>
    <property type="evidence" value="ECO:0007669"/>
    <property type="project" value="InterPro"/>
</dbReference>
<dbReference type="AlphaFoldDB" id="A0A7J3XYI8"/>
<dbReference type="PANTHER" id="PTHR30482">
    <property type="entry name" value="HIGH-AFFINITY BRANCHED-CHAIN AMINO ACID TRANSPORT SYSTEM PERMEASE"/>
    <property type="match status" value="1"/>
</dbReference>
<gene>
    <name evidence="7" type="ORF">ENM60_02360</name>
</gene>